<dbReference type="EMBL" id="CP016252">
    <property type="protein sequence ID" value="ANQ11135.1"/>
    <property type="molecule type" value="Genomic_DNA"/>
</dbReference>
<keyword evidence="13" id="KW-1185">Reference proteome</keyword>
<dbReference type="SUPFAM" id="SSF52540">
    <property type="entry name" value="P-loop containing nucleoside triphosphate hydrolases"/>
    <property type="match status" value="1"/>
</dbReference>
<evidence type="ECO:0000256" key="1">
    <source>
        <dbReference type="ARBA" id="ARBA00004389"/>
    </source>
</evidence>
<reference evidence="13" key="1">
    <citation type="submission" date="2016-06" db="EMBL/GenBank/DDBJ databases">
        <title>First high quality genome sequence of Plasmodium coatneyi using continuous long reads from single molecule, real-time sequencing.</title>
        <authorList>
            <person name="Chien J.-T."/>
            <person name="Pakala S.B."/>
            <person name="Geraldo J.A."/>
            <person name="Lapp S.A."/>
            <person name="Barnwell J.W."/>
            <person name="Kissinger J.C."/>
            <person name="Galinski M.R."/>
            <person name="Humphrey J.C."/>
        </authorList>
    </citation>
    <scope>NUCLEOTIDE SEQUENCE [LARGE SCALE GENOMIC DNA]</scope>
    <source>
        <strain evidence="13">Hackeri</strain>
    </source>
</reference>
<gene>
    <name evidence="12" type="ORF">PCOAH_00052030</name>
</gene>
<dbReference type="CDD" id="cd04105">
    <property type="entry name" value="SR_beta"/>
    <property type="match status" value="1"/>
</dbReference>
<comment type="similarity">
    <text evidence="2">Belongs to the SRP receptor beta subunit family.</text>
</comment>
<keyword evidence="9 11" id="KW-0472">Membrane</keyword>
<dbReference type="Pfam" id="PF09439">
    <property type="entry name" value="SRPRB"/>
    <property type="match status" value="1"/>
</dbReference>
<keyword evidence="8" id="KW-0342">GTP-binding</keyword>
<evidence type="ECO:0000256" key="4">
    <source>
        <dbReference type="ARBA" id="ARBA00022692"/>
    </source>
</evidence>
<keyword evidence="5" id="KW-0547">Nucleotide-binding</keyword>
<evidence type="ECO:0000256" key="6">
    <source>
        <dbReference type="ARBA" id="ARBA00022824"/>
    </source>
</evidence>
<dbReference type="RefSeq" id="XP_019917830.1">
    <property type="nucleotide sequence ID" value="XM_020061983.1"/>
</dbReference>
<comment type="subcellular location">
    <subcellularLocation>
        <location evidence="1">Endoplasmic reticulum membrane</location>
        <topology evidence="1">Single-pass membrane protein</topology>
    </subcellularLocation>
</comment>
<evidence type="ECO:0000313" key="12">
    <source>
        <dbReference type="EMBL" id="ANQ11135.1"/>
    </source>
</evidence>
<dbReference type="VEuPathDB" id="PlasmoDB:PCOAH_00052030"/>
<evidence type="ECO:0000256" key="11">
    <source>
        <dbReference type="SAM" id="Phobius"/>
    </source>
</evidence>
<accession>A0A1B1E811</accession>
<dbReference type="KEGG" id="pcot:PCOAH_00052030"/>
<evidence type="ECO:0000256" key="2">
    <source>
        <dbReference type="ARBA" id="ARBA00005619"/>
    </source>
</evidence>
<protein>
    <recommendedName>
        <fullName evidence="3">Signal recognition particle receptor subunit beta</fullName>
    </recommendedName>
</protein>
<evidence type="ECO:0000256" key="7">
    <source>
        <dbReference type="ARBA" id="ARBA00022989"/>
    </source>
</evidence>
<dbReference type="InterPro" id="IPR024156">
    <property type="entry name" value="Small_GTPase_ARF"/>
</dbReference>
<dbReference type="GeneID" id="30911937"/>
<evidence type="ECO:0000256" key="8">
    <source>
        <dbReference type="ARBA" id="ARBA00023134"/>
    </source>
</evidence>
<dbReference type="SMART" id="SM00177">
    <property type="entry name" value="ARF"/>
    <property type="match status" value="1"/>
</dbReference>
<evidence type="ECO:0000256" key="9">
    <source>
        <dbReference type="ARBA" id="ARBA00023136"/>
    </source>
</evidence>
<evidence type="ECO:0000256" key="3">
    <source>
        <dbReference type="ARBA" id="ARBA00020256"/>
    </source>
</evidence>
<dbReference type="InterPro" id="IPR027417">
    <property type="entry name" value="P-loop_NTPase"/>
</dbReference>
<proteinExistence type="inferred from homology"/>
<name>A0A1B1E811_9APIC</name>
<keyword evidence="7 11" id="KW-1133">Transmembrane helix</keyword>
<organism evidence="12 13">
    <name type="scientific">Plasmodium coatneyi</name>
    <dbReference type="NCBI Taxonomy" id="208452"/>
    <lineage>
        <taxon>Eukaryota</taxon>
        <taxon>Sar</taxon>
        <taxon>Alveolata</taxon>
        <taxon>Apicomplexa</taxon>
        <taxon>Aconoidasida</taxon>
        <taxon>Haemosporida</taxon>
        <taxon>Plasmodiidae</taxon>
        <taxon>Plasmodium</taxon>
    </lineage>
</organism>
<dbReference type="OrthoDB" id="41266at2759"/>
<dbReference type="GO" id="GO:0005525">
    <property type="term" value="F:GTP binding"/>
    <property type="evidence" value="ECO:0007669"/>
    <property type="project" value="UniProtKB-KW"/>
</dbReference>
<dbReference type="PANTHER" id="PTHR11711">
    <property type="entry name" value="ADP RIBOSYLATION FACTOR-RELATED"/>
    <property type="match status" value="1"/>
</dbReference>
<dbReference type="InterPro" id="IPR019009">
    <property type="entry name" value="SRP_receptor_beta_su"/>
</dbReference>
<dbReference type="Proteomes" id="UP000092716">
    <property type="component" value="Chromosome 14"/>
</dbReference>
<dbReference type="Gene3D" id="3.40.50.300">
    <property type="entry name" value="P-loop containing nucleotide triphosphate hydrolases"/>
    <property type="match status" value="1"/>
</dbReference>
<evidence type="ECO:0000256" key="10">
    <source>
        <dbReference type="ARBA" id="ARBA00023170"/>
    </source>
</evidence>
<keyword evidence="6" id="KW-0256">Endoplasmic reticulum</keyword>
<dbReference type="GO" id="GO:0005789">
    <property type="term" value="C:endoplasmic reticulum membrane"/>
    <property type="evidence" value="ECO:0007669"/>
    <property type="project" value="UniProtKB-SubCell"/>
</dbReference>
<evidence type="ECO:0000313" key="13">
    <source>
        <dbReference type="Proteomes" id="UP000092716"/>
    </source>
</evidence>
<feature type="transmembrane region" description="Helical" evidence="11">
    <location>
        <begin position="49"/>
        <end position="74"/>
    </location>
</feature>
<dbReference type="AlphaFoldDB" id="A0A1B1E811"/>
<keyword evidence="10" id="KW-0675">Receptor</keyword>
<keyword evidence="4 11" id="KW-0812">Transmembrane</keyword>
<sequence>MEGVNVEAVNQEPPTGKMDVLMMALKEVIQKISSYQMKFSINLNEFHNLLFIISMLFGLAFLFYLIVILFSIFFKESKPNKIVLLLGPCDSGKTTFLFKLRTDKLCTTVPSMKENVAFINLKSNNWKKCIRFVDFPGHPKLSFGMNKYFNITNVIIYILDCSDRQALKVVAEKLFELYTNKVVVKKQIPLIIFCNKTDLCNSRPKQVIKEDLEREIEILKMSKYNSLDDDYNDETECLMGTNSEFFRFEKAPCHTEICSGSVKNNNIEEVVELVKKFY</sequence>
<evidence type="ECO:0000256" key="5">
    <source>
        <dbReference type="ARBA" id="ARBA00022741"/>
    </source>
</evidence>